<accession>A0ABN3E141</accession>
<dbReference type="InterPro" id="IPR003594">
    <property type="entry name" value="HATPase_dom"/>
</dbReference>
<dbReference type="RefSeq" id="WP_259480549.1">
    <property type="nucleotide sequence ID" value="NZ_BAAAQY010000011.1"/>
</dbReference>
<keyword evidence="5" id="KW-0547">Nucleotide-binding</keyword>
<dbReference type="Gene3D" id="1.20.5.1930">
    <property type="match status" value="1"/>
</dbReference>
<evidence type="ECO:0000256" key="3">
    <source>
        <dbReference type="ARBA" id="ARBA00022553"/>
    </source>
</evidence>
<evidence type="ECO:0000256" key="1">
    <source>
        <dbReference type="ARBA" id="ARBA00000085"/>
    </source>
</evidence>
<dbReference type="Proteomes" id="UP001500929">
    <property type="component" value="Unassembled WGS sequence"/>
</dbReference>
<dbReference type="SUPFAM" id="SSF55874">
    <property type="entry name" value="ATPase domain of HSP90 chaperone/DNA topoisomerase II/histidine kinase"/>
    <property type="match status" value="1"/>
</dbReference>
<dbReference type="Gene3D" id="3.30.565.10">
    <property type="entry name" value="Histidine kinase-like ATPase, C-terminal domain"/>
    <property type="match status" value="1"/>
</dbReference>
<dbReference type="PANTHER" id="PTHR24421:SF10">
    <property type="entry name" value="NITRATE_NITRITE SENSOR PROTEIN NARQ"/>
    <property type="match status" value="1"/>
</dbReference>
<name>A0ABN3E141_9MICO</name>
<evidence type="ECO:0000256" key="10">
    <source>
        <dbReference type="SAM" id="Phobius"/>
    </source>
</evidence>
<comment type="catalytic activity">
    <reaction evidence="1">
        <text>ATP + protein L-histidine = ADP + protein N-phospho-L-histidine.</text>
        <dbReference type="EC" id="2.7.13.3"/>
    </reaction>
</comment>
<keyword evidence="7" id="KW-0067">ATP-binding</keyword>
<dbReference type="EC" id="2.7.13.3" evidence="2"/>
<keyword evidence="4" id="KW-0808">Transferase</keyword>
<dbReference type="CDD" id="cd16917">
    <property type="entry name" value="HATPase_UhpB-NarQ-NarX-like"/>
    <property type="match status" value="1"/>
</dbReference>
<feature type="region of interest" description="Disordered" evidence="9">
    <location>
        <begin position="311"/>
        <end position="343"/>
    </location>
</feature>
<evidence type="ECO:0000256" key="8">
    <source>
        <dbReference type="ARBA" id="ARBA00023012"/>
    </source>
</evidence>
<sequence>MDRGARRTRGHPAHPERRLTTTPGPLTGPSSATSAPAAQPAGADDLRLPKPPGFIRSFFNRHPWLLDGFIAAGIGLPMLVYALVTLARSAFGDSPFGGEAIRSSPYFGLVLLYLAAAVTVGMLFRRHVPSVTAAICVIALFASSTTAQQIAGLPMMIALYALAVYRSTRSAWIWTAVATGVGIVSLVLQVPTDLATIVGYGLLNGLLLVIATLVGITFGNRRRYITALLDRAAQLARERDQRAQLAASAERTRIAREMHDIVAHSLTVIVALSDGAEASIERNPETAREAVRQTAVTARRALADMRRSLGVLTEPGSGTGEGGADAGGTGGPGAADARTASAEGLAPQPRLDDLGELVQSYRAAGLPVRFTVTGEPRGDALLQLTVYRVVQEALTNALRYAVQVTRVDVTIGFAAAGVTIEVADDGVDPARGAGSAGSGRGLVGMRERVATLGGTVTAGPAGGRGWTVRAELPGAHDSEETSA</sequence>
<evidence type="ECO:0000313" key="12">
    <source>
        <dbReference type="EMBL" id="GAA2245646.1"/>
    </source>
</evidence>
<keyword evidence="10" id="KW-0472">Membrane</keyword>
<keyword evidence="8" id="KW-0902">Two-component regulatory system</keyword>
<keyword evidence="10" id="KW-1133">Transmembrane helix</keyword>
<dbReference type="Pfam" id="PF02518">
    <property type="entry name" value="HATPase_c"/>
    <property type="match status" value="1"/>
</dbReference>
<evidence type="ECO:0000256" key="6">
    <source>
        <dbReference type="ARBA" id="ARBA00022777"/>
    </source>
</evidence>
<dbReference type="InterPro" id="IPR036890">
    <property type="entry name" value="HATPase_C_sf"/>
</dbReference>
<feature type="transmembrane region" description="Helical" evidence="10">
    <location>
        <begin position="131"/>
        <end position="151"/>
    </location>
</feature>
<keyword evidence="6 12" id="KW-0418">Kinase</keyword>
<dbReference type="GO" id="GO:0016301">
    <property type="term" value="F:kinase activity"/>
    <property type="evidence" value="ECO:0007669"/>
    <property type="project" value="UniProtKB-KW"/>
</dbReference>
<dbReference type="SMART" id="SM00387">
    <property type="entry name" value="HATPase_c"/>
    <property type="match status" value="1"/>
</dbReference>
<evidence type="ECO:0000259" key="11">
    <source>
        <dbReference type="SMART" id="SM00387"/>
    </source>
</evidence>
<feature type="transmembrane region" description="Helical" evidence="10">
    <location>
        <begin position="64"/>
        <end position="84"/>
    </location>
</feature>
<feature type="transmembrane region" description="Helical" evidence="10">
    <location>
        <begin position="197"/>
        <end position="218"/>
    </location>
</feature>
<organism evidence="12 13">
    <name type="scientific">Herbiconiux moechotypicola</name>
    <dbReference type="NCBI Taxonomy" id="637393"/>
    <lineage>
        <taxon>Bacteria</taxon>
        <taxon>Bacillati</taxon>
        <taxon>Actinomycetota</taxon>
        <taxon>Actinomycetes</taxon>
        <taxon>Micrococcales</taxon>
        <taxon>Microbacteriaceae</taxon>
        <taxon>Herbiconiux</taxon>
    </lineage>
</organism>
<evidence type="ECO:0000256" key="9">
    <source>
        <dbReference type="SAM" id="MobiDB-lite"/>
    </source>
</evidence>
<protein>
    <recommendedName>
        <fullName evidence="2">histidine kinase</fullName>
        <ecNumber evidence="2">2.7.13.3</ecNumber>
    </recommendedName>
</protein>
<comment type="caution">
    <text evidence="12">The sequence shown here is derived from an EMBL/GenBank/DDBJ whole genome shotgun (WGS) entry which is preliminary data.</text>
</comment>
<dbReference type="InterPro" id="IPR050482">
    <property type="entry name" value="Sensor_HK_TwoCompSys"/>
</dbReference>
<feature type="transmembrane region" description="Helical" evidence="10">
    <location>
        <begin position="171"/>
        <end position="190"/>
    </location>
</feature>
<feature type="region of interest" description="Disordered" evidence="9">
    <location>
        <begin position="1"/>
        <end position="48"/>
    </location>
</feature>
<dbReference type="PANTHER" id="PTHR24421">
    <property type="entry name" value="NITRATE/NITRITE SENSOR PROTEIN NARX-RELATED"/>
    <property type="match status" value="1"/>
</dbReference>
<feature type="compositionally biased region" description="Low complexity" evidence="9">
    <location>
        <begin position="20"/>
        <end position="43"/>
    </location>
</feature>
<dbReference type="Pfam" id="PF07730">
    <property type="entry name" value="HisKA_3"/>
    <property type="match status" value="1"/>
</dbReference>
<evidence type="ECO:0000256" key="4">
    <source>
        <dbReference type="ARBA" id="ARBA00022679"/>
    </source>
</evidence>
<feature type="domain" description="Histidine kinase/HSP90-like ATPase" evidence="11">
    <location>
        <begin position="381"/>
        <end position="476"/>
    </location>
</feature>
<feature type="compositionally biased region" description="Basic residues" evidence="9">
    <location>
        <begin position="1"/>
        <end position="12"/>
    </location>
</feature>
<dbReference type="EMBL" id="BAAAQY010000011">
    <property type="protein sequence ID" value="GAA2245646.1"/>
    <property type="molecule type" value="Genomic_DNA"/>
</dbReference>
<evidence type="ECO:0000256" key="5">
    <source>
        <dbReference type="ARBA" id="ARBA00022741"/>
    </source>
</evidence>
<feature type="compositionally biased region" description="Gly residues" evidence="9">
    <location>
        <begin position="317"/>
        <end position="333"/>
    </location>
</feature>
<gene>
    <name evidence="12" type="ORF">GCM10009851_33750</name>
</gene>
<keyword evidence="10" id="KW-0812">Transmembrane</keyword>
<proteinExistence type="predicted"/>
<keyword evidence="3" id="KW-0597">Phosphoprotein</keyword>
<evidence type="ECO:0000313" key="13">
    <source>
        <dbReference type="Proteomes" id="UP001500929"/>
    </source>
</evidence>
<reference evidence="12 13" key="1">
    <citation type="journal article" date="2019" name="Int. J. Syst. Evol. Microbiol.">
        <title>The Global Catalogue of Microorganisms (GCM) 10K type strain sequencing project: providing services to taxonomists for standard genome sequencing and annotation.</title>
        <authorList>
            <consortium name="The Broad Institute Genomics Platform"/>
            <consortium name="The Broad Institute Genome Sequencing Center for Infectious Disease"/>
            <person name="Wu L."/>
            <person name="Ma J."/>
        </authorList>
    </citation>
    <scope>NUCLEOTIDE SEQUENCE [LARGE SCALE GENOMIC DNA]</scope>
    <source>
        <strain evidence="12 13">JCM 16117</strain>
    </source>
</reference>
<dbReference type="InterPro" id="IPR011712">
    <property type="entry name" value="Sig_transdc_His_kin_sub3_dim/P"/>
</dbReference>
<keyword evidence="13" id="KW-1185">Reference proteome</keyword>
<evidence type="ECO:0000256" key="2">
    <source>
        <dbReference type="ARBA" id="ARBA00012438"/>
    </source>
</evidence>
<evidence type="ECO:0000256" key="7">
    <source>
        <dbReference type="ARBA" id="ARBA00022840"/>
    </source>
</evidence>
<feature type="transmembrane region" description="Helical" evidence="10">
    <location>
        <begin position="104"/>
        <end position="124"/>
    </location>
</feature>